<feature type="compositionally biased region" description="Basic residues" evidence="3">
    <location>
        <begin position="276"/>
        <end position="290"/>
    </location>
</feature>
<dbReference type="SMART" id="SM01199">
    <property type="entry name" value="FDF"/>
    <property type="match status" value="1"/>
</dbReference>
<dbReference type="GO" id="GO:0034063">
    <property type="term" value="P:stress granule assembly"/>
    <property type="evidence" value="ECO:0007669"/>
    <property type="project" value="TreeGrafter"/>
</dbReference>
<evidence type="ECO:0000256" key="2">
    <source>
        <dbReference type="PROSITE-ProRule" id="PRU00869"/>
    </source>
</evidence>
<feature type="domain" description="TFG box profile" evidence="5">
    <location>
        <begin position="231"/>
        <end position="251"/>
    </location>
</feature>
<feature type="domain" description="FFD box profile" evidence="4">
    <location>
        <begin position="208"/>
        <end position="223"/>
    </location>
</feature>
<dbReference type="PROSITE" id="PS51513">
    <property type="entry name" value="FFD"/>
    <property type="match status" value="1"/>
</dbReference>
<feature type="compositionally biased region" description="Low complexity" evidence="3">
    <location>
        <begin position="106"/>
        <end position="119"/>
    </location>
</feature>
<dbReference type="Pfam" id="PF12701">
    <property type="entry name" value="LSM14"/>
    <property type="match status" value="1"/>
</dbReference>
<dbReference type="PANTHER" id="PTHR13586">
    <property type="entry name" value="SCD6 PROTEIN-RELATED"/>
    <property type="match status" value="1"/>
</dbReference>
<dbReference type="Gene3D" id="2.30.30.100">
    <property type="match status" value="1"/>
</dbReference>
<feature type="compositionally biased region" description="Basic residues" evidence="3">
    <location>
        <begin position="255"/>
        <end position="266"/>
    </location>
</feature>
<evidence type="ECO:0000256" key="1">
    <source>
        <dbReference type="PROSITE-ProRule" id="PRU00846"/>
    </source>
</evidence>
<evidence type="ECO:0008006" key="7">
    <source>
        <dbReference type="Google" id="ProtNLM"/>
    </source>
</evidence>
<dbReference type="PROSITE" id="PS51536">
    <property type="entry name" value="TFG"/>
    <property type="match status" value="1"/>
</dbReference>
<evidence type="ECO:0000256" key="3">
    <source>
        <dbReference type="SAM" id="MobiDB-lite"/>
    </source>
</evidence>
<gene>
    <name evidence="6" type="ORF">ACOF00016_LOCUS9375</name>
</gene>
<evidence type="ECO:0000259" key="5">
    <source>
        <dbReference type="PROSITE" id="PS51536"/>
    </source>
</evidence>
<organism evidence="6">
    <name type="scientific">Amphora coffeiformis</name>
    <dbReference type="NCBI Taxonomy" id="265554"/>
    <lineage>
        <taxon>Eukaryota</taxon>
        <taxon>Sar</taxon>
        <taxon>Stramenopiles</taxon>
        <taxon>Ochrophyta</taxon>
        <taxon>Bacillariophyta</taxon>
        <taxon>Bacillariophyceae</taxon>
        <taxon>Bacillariophycidae</taxon>
        <taxon>Thalassiophysales</taxon>
        <taxon>Catenulaceae</taxon>
        <taxon>Amphora</taxon>
    </lineage>
</organism>
<dbReference type="GO" id="GO:0000932">
    <property type="term" value="C:P-body"/>
    <property type="evidence" value="ECO:0007669"/>
    <property type="project" value="TreeGrafter"/>
</dbReference>
<protein>
    <recommendedName>
        <fullName evidence="7">DFDF domain-containing protein</fullName>
    </recommendedName>
</protein>
<feature type="short sequence motif" description="FFD box" evidence="1">
    <location>
        <begin position="208"/>
        <end position="223"/>
    </location>
</feature>
<dbReference type="InterPro" id="IPR025768">
    <property type="entry name" value="TFG_box"/>
</dbReference>
<name>A0A7S3L9Q7_9STRA</name>
<dbReference type="InterPro" id="IPR025761">
    <property type="entry name" value="FFD_box"/>
</dbReference>
<dbReference type="InterPro" id="IPR025609">
    <property type="entry name" value="Lsm14-like_N"/>
</dbReference>
<feature type="region of interest" description="Disordered" evidence="3">
    <location>
        <begin position="79"/>
        <end position="305"/>
    </location>
</feature>
<evidence type="ECO:0000313" key="6">
    <source>
        <dbReference type="EMBL" id="CAE0412100.1"/>
    </source>
</evidence>
<accession>A0A7S3L9Q7</accession>
<dbReference type="AlphaFoldDB" id="A0A7S3L9Q7"/>
<feature type="compositionally biased region" description="Pro residues" evidence="3">
    <location>
        <begin position="92"/>
        <end position="105"/>
    </location>
</feature>
<evidence type="ECO:0000259" key="4">
    <source>
        <dbReference type="PROSITE" id="PS51513"/>
    </source>
</evidence>
<feature type="compositionally biased region" description="Basic residues" evidence="3">
    <location>
        <begin position="127"/>
        <end position="143"/>
    </location>
</feature>
<feature type="short sequence motif" description="TFG box" evidence="2">
    <location>
        <begin position="231"/>
        <end position="251"/>
    </location>
</feature>
<dbReference type="InterPro" id="IPR010920">
    <property type="entry name" value="LSM_dom_sf"/>
</dbReference>
<dbReference type="InterPro" id="IPR019050">
    <property type="entry name" value="FDF_dom"/>
</dbReference>
<dbReference type="SUPFAM" id="SSF50182">
    <property type="entry name" value="Sm-like ribonucleoproteins"/>
    <property type="match status" value="1"/>
</dbReference>
<dbReference type="EMBL" id="HBIM01011285">
    <property type="protein sequence ID" value="CAE0412100.1"/>
    <property type="molecule type" value="Transcribed_RNA"/>
</dbReference>
<dbReference type="CDD" id="cd01736">
    <property type="entry name" value="LSm14_N"/>
    <property type="match status" value="1"/>
</dbReference>
<reference evidence="6" key="1">
    <citation type="submission" date="2021-01" db="EMBL/GenBank/DDBJ databases">
        <authorList>
            <person name="Corre E."/>
            <person name="Pelletier E."/>
            <person name="Niang G."/>
            <person name="Scheremetjew M."/>
            <person name="Finn R."/>
            <person name="Kale V."/>
            <person name="Holt S."/>
            <person name="Cochrane G."/>
            <person name="Meng A."/>
            <person name="Brown T."/>
            <person name="Cohen L."/>
        </authorList>
    </citation>
    <scope>NUCLEOTIDE SEQUENCE</scope>
    <source>
        <strain evidence="6">CCMP127</strain>
    </source>
</reference>
<dbReference type="GO" id="GO:0033962">
    <property type="term" value="P:P-body assembly"/>
    <property type="evidence" value="ECO:0007669"/>
    <property type="project" value="TreeGrafter"/>
</dbReference>
<dbReference type="SMART" id="SM01271">
    <property type="entry name" value="LSM14"/>
    <property type="match status" value="1"/>
</dbReference>
<proteinExistence type="predicted"/>
<sequence>MAENPLIGKQISLISKKNIRYLGTLYSINEQNATVALQNVKSFGTEGRPAPQEVAPSNDMHPFLLFRGQDITDLHVHEEGTTEGGGAETAAPAPPVVTPPPPPTPKGTAAADTTTATAKQENDKGRGGGRGRGGRGNQNRRPRAAPGTGASLLHRPTRGGDAQQQQNISQKDADFDFQSNLEQFQQDDENDGHHGDEEEDEAGDEPPASYEKDDFFDSISCEATDRQSGVDNRLRGRQERDLNTETFGAVALSQSRRRGGRGRGGRGGRGGGRGGRGGRGRGRGGRGRGNFRRDEGMPQRAQSAS</sequence>
<dbReference type="GO" id="GO:0003729">
    <property type="term" value="F:mRNA binding"/>
    <property type="evidence" value="ECO:0007669"/>
    <property type="project" value="TreeGrafter"/>
</dbReference>
<feature type="compositionally biased region" description="Basic and acidic residues" evidence="3">
    <location>
        <begin position="232"/>
        <end position="243"/>
    </location>
</feature>